<evidence type="ECO:0000313" key="6">
    <source>
        <dbReference type="EMBL" id="STY43944.1"/>
    </source>
</evidence>
<dbReference type="Gene3D" id="1.20.120.340">
    <property type="entry name" value="Flagellar protein FliS"/>
    <property type="match status" value="1"/>
</dbReference>
<evidence type="ECO:0000256" key="5">
    <source>
        <dbReference type="ARBA" id="ARBA00023186"/>
    </source>
</evidence>
<evidence type="ECO:0000256" key="4">
    <source>
        <dbReference type="ARBA" id="ARBA00022795"/>
    </source>
</evidence>
<keyword evidence="4" id="KW-1005">Bacterial flagellum biogenesis</keyword>
<dbReference type="Pfam" id="PF02561">
    <property type="entry name" value="FliS"/>
    <property type="match status" value="1"/>
</dbReference>
<protein>
    <submittedName>
        <fullName evidence="6">Flagellar protein FliS</fullName>
    </submittedName>
</protein>
<dbReference type="EMBL" id="UGPG01000001">
    <property type="protein sequence ID" value="STY43944.1"/>
    <property type="molecule type" value="Genomic_DNA"/>
</dbReference>
<reference evidence="6 7" key="1">
    <citation type="submission" date="2018-06" db="EMBL/GenBank/DDBJ databases">
        <authorList>
            <consortium name="Pathogen Informatics"/>
            <person name="Doyle S."/>
        </authorList>
    </citation>
    <scope>NUCLEOTIDE SEQUENCE [LARGE SCALE GENOMIC DNA]</scope>
    <source>
        <strain evidence="7">NCTC 10815</strain>
    </source>
</reference>
<accession>A0A378MDP6</accession>
<name>A0A378MDP6_LISGR</name>
<dbReference type="OrthoDB" id="2362079at2"/>
<dbReference type="Proteomes" id="UP000254879">
    <property type="component" value="Unassembled WGS sequence"/>
</dbReference>
<dbReference type="AlphaFoldDB" id="A0A378MDP6"/>
<sequence>MQAWKKYSASEILTSNPIKNTIYIYERCIIEFKKLEQNFADFKFSEADLILDKMEKVFEELKLQLSPEADKELFDNIYGLYEWITEQIKQMQMFRKAVNVDTIIHIITQLKEGYEGALASESREHTDTESI</sequence>
<gene>
    <name evidence="6" type="ORF">NCTC10815_01253</name>
</gene>
<dbReference type="RefSeq" id="WP_003754700.1">
    <property type="nucleotide sequence ID" value="NZ_CABKNG010000001.1"/>
</dbReference>
<dbReference type="GO" id="GO:0005829">
    <property type="term" value="C:cytosol"/>
    <property type="evidence" value="ECO:0007669"/>
    <property type="project" value="UniProtKB-SubCell"/>
</dbReference>
<dbReference type="InterPro" id="IPR003713">
    <property type="entry name" value="FliS"/>
</dbReference>
<evidence type="ECO:0000256" key="3">
    <source>
        <dbReference type="ARBA" id="ARBA00022490"/>
    </source>
</evidence>
<dbReference type="PANTHER" id="PTHR34773:SF1">
    <property type="entry name" value="FLAGELLAR SECRETION CHAPERONE FLIS"/>
    <property type="match status" value="1"/>
</dbReference>
<dbReference type="GO" id="GO:0044780">
    <property type="term" value="P:bacterial-type flagellum assembly"/>
    <property type="evidence" value="ECO:0007669"/>
    <property type="project" value="InterPro"/>
</dbReference>
<proteinExistence type="inferred from homology"/>
<keyword evidence="6" id="KW-0966">Cell projection</keyword>
<evidence type="ECO:0000313" key="7">
    <source>
        <dbReference type="Proteomes" id="UP000254879"/>
    </source>
</evidence>
<keyword evidence="5" id="KW-0143">Chaperone</keyword>
<dbReference type="GO" id="GO:0071973">
    <property type="term" value="P:bacterial-type flagellum-dependent cell motility"/>
    <property type="evidence" value="ECO:0007669"/>
    <property type="project" value="TreeGrafter"/>
</dbReference>
<evidence type="ECO:0000256" key="2">
    <source>
        <dbReference type="ARBA" id="ARBA00008787"/>
    </source>
</evidence>
<comment type="similarity">
    <text evidence="2">Belongs to the FliS family.</text>
</comment>
<evidence type="ECO:0000256" key="1">
    <source>
        <dbReference type="ARBA" id="ARBA00004514"/>
    </source>
</evidence>
<keyword evidence="6" id="KW-0282">Flagellum</keyword>
<keyword evidence="6" id="KW-0969">Cilium</keyword>
<comment type="subcellular location">
    <subcellularLocation>
        <location evidence="1">Cytoplasm</location>
        <location evidence="1">Cytosol</location>
    </subcellularLocation>
</comment>
<keyword evidence="3" id="KW-0963">Cytoplasm</keyword>
<dbReference type="PANTHER" id="PTHR34773">
    <property type="entry name" value="FLAGELLAR SECRETION CHAPERONE FLIS"/>
    <property type="match status" value="1"/>
</dbReference>
<organism evidence="6 7">
    <name type="scientific">Listeria grayi</name>
    <name type="common">Listeria murrayi</name>
    <dbReference type="NCBI Taxonomy" id="1641"/>
    <lineage>
        <taxon>Bacteria</taxon>
        <taxon>Bacillati</taxon>
        <taxon>Bacillota</taxon>
        <taxon>Bacilli</taxon>
        <taxon>Bacillales</taxon>
        <taxon>Listeriaceae</taxon>
        <taxon>Listeria</taxon>
    </lineage>
</organism>
<dbReference type="SUPFAM" id="SSF101116">
    <property type="entry name" value="Flagellar export chaperone FliS"/>
    <property type="match status" value="1"/>
</dbReference>
<dbReference type="InterPro" id="IPR036584">
    <property type="entry name" value="FliS_sf"/>
</dbReference>